<dbReference type="PANTHER" id="PTHR10511:SF2">
    <property type="entry name" value="GRANULOCYTE COLONY-STIMULATING FACTOR"/>
    <property type="match status" value="1"/>
</dbReference>
<dbReference type="Gene3D" id="1.20.1250.10">
    <property type="match status" value="1"/>
</dbReference>
<accession>A0AAN9CIQ1</accession>
<dbReference type="InterPro" id="IPR040117">
    <property type="entry name" value="GCSF/MGF"/>
</dbReference>
<sequence>MKFYLILVAHCCLTLVYNAPLRGHELTLAVENAMSLAKKILGDIRGAHDACVTSAGLTLSSEAKSLDYLLSDIGIPAPPVLKSEELTMETSLKRIVNGLDLHHKLLEEIGVALKCSEELKPVLAGVRDLCDQVQEVQRLAQIPSPESQDGFPGLSLQRHSDFQVQVAAHLTLRQLRSFTQDVFRTLRHISASMTDPQ</sequence>
<dbReference type="GO" id="GO:0005125">
    <property type="term" value="F:cytokine activity"/>
    <property type="evidence" value="ECO:0007669"/>
    <property type="project" value="InterPro"/>
</dbReference>
<gene>
    <name evidence="2" type="ORF">R3I93_015841</name>
</gene>
<feature type="signal peptide" evidence="1">
    <location>
        <begin position="1"/>
        <end position="18"/>
    </location>
</feature>
<evidence type="ECO:0000313" key="2">
    <source>
        <dbReference type="EMBL" id="KAK7138528.1"/>
    </source>
</evidence>
<keyword evidence="1" id="KW-0732">Signal</keyword>
<evidence type="ECO:0000313" key="3">
    <source>
        <dbReference type="Proteomes" id="UP001364617"/>
    </source>
</evidence>
<evidence type="ECO:0000256" key="1">
    <source>
        <dbReference type="SAM" id="SignalP"/>
    </source>
</evidence>
<dbReference type="PANTHER" id="PTHR10511">
    <property type="entry name" value="GRANULOCYTE COLONY-STIMULATING FACTOR"/>
    <property type="match status" value="1"/>
</dbReference>
<organism evidence="2 3">
    <name type="scientific">Phoxinus phoxinus</name>
    <name type="common">Eurasian minnow</name>
    <dbReference type="NCBI Taxonomy" id="58324"/>
    <lineage>
        <taxon>Eukaryota</taxon>
        <taxon>Metazoa</taxon>
        <taxon>Chordata</taxon>
        <taxon>Craniata</taxon>
        <taxon>Vertebrata</taxon>
        <taxon>Euteleostomi</taxon>
        <taxon>Actinopterygii</taxon>
        <taxon>Neopterygii</taxon>
        <taxon>Teleostei</taxon>
        <taxon>Ostariophysi</taxon>
        <taxon>Cypriniformes</taxon>
        <taxon>Leuciscidae</taxon>
        <taxon>Phoxininae</taxon>
        <taxon>Phoxinus</taxon>
    </lineage>
</organism>
<feature type="chain" id="PRO_5042965048" description="Granulocyte colony-stimulating factor" evidence="1">
    <location>
        <begin position="19"/>
        <end position="197"/>
    </location>
</feature>
<comment type="caution">
    <text evidence="2">The sequence shown here is derived from an EMBL/GenBank/DDBJ whole genome shotgun (WGS) entry which is preliminary data.</text>
</comment>
<reference evidence="2 3" key="1">
    <citation type="submission" date="2024-02" db="EMBL/GenBank/DDBJ databases">
        <title>Chromosome-level genome assembly of the Eurasian Minnow (Phoxinus phoxinus).</title>
        <authorList>
            <person name="Oriowo T.O."/>
            <person name="Martin S."/>
            <person name="Stange M."/>
            <person name="Chrysostomakis Y."/>
            <person name="Brown T."/>
            <person name="Winkler S."/>
            <person name="Kukowka S."/>
            <person name="Myers E.W."/>
            <person name="Bohne A."/>
        </authorList>
    </citation>
    <scope>NUCLEOTIDE SEQUENCE [LARGE SCALE GENOMIC DNA]</scope>
    <source>
        <strain evidence="2">ZFMK-TIS-60720</strain>
        <tissue evidence="2">Whole Organism</tissue>
    </source>
</reference>
<name>A0AAN9CIQ1_9TELE</name>
<dbReference type="InterPro" id="IPR009079">
    <property type="entry name" value="4_helix_cytokine-like_core"/>
</dbReference>
<proteinExistence type="predicted"/>
<dbReference type="Proteomes" id="UP001364617">
    <property type="component" value="Unassembled WGS sequence"/>
</dbReference>
<protein>
    <recommendedName>
        <fullName evidence="4">Granulocyte colony-stimulating factor</fullName>
    </recommendedName>
</protein>
<dbReference type="GO" id="GO:0045639">
    <property type="term" value="P:positive regulation of myeloid cell differentiation"/>
    <property type="evidence" value="ECO:0007669"/>
    <property type="project" value="InterPro"/>
</dbReference>
<dbReference type="SUPFAM" id="SSF47266">
    <property type="entry name" value="4-helical cytokines"/>
    <property type="match status" value="1"/>
</dbReference>
<evidence type="ECO:0008006" key="4">
    <source>
        <dbReference type="Google" id="ProtNLM"/>
    </source>
</evidence>
<keyword evidence="3" id="KW-1185">Reference proteome</keyword>
<dbReference type="EMBL" id="JAYKXH010000017">
    <property type="protein sequence ID" value="KAK7138528.1"/>
    <property type="molecule type" value="Genomic_DNA"/>
</dbReference>
<dbReference type="AlphaFoldDB" id="A0AAN9CIQ1"/>